<dbReference type="RefSeq" id="WP_004835293.1">
    <property type="nucleotide sequence ID" value="NZ_AEXM01000028.1"/>
</dbReference>
<dbReference type="EMBL" id="AEXM01000028">
    <property type="protein sequence ID" value="EGC81711.1"/>
    <property type="molecule type" value="Genomic_DNA"/>
</dbReference>
<dbReference type="PANTHER" id="PTHR34071:SF2">
    <property type="entry name" value="FLAVIN-NUCLEOTIDE-BINDING PROTEIN"/>
    <property type="match status" value="1"/>
</dbReference>
<dbReference type="AlphaFoldDB" id="F0GWP7"/>
<dbReference type="SUPFAM" id="SSF50475">
    <property type="entry name" value="FMN-binding split barrel"/>
    <property type="match status" value="1"/>
</dbReference>
<reference evidence="1 2" key="1">
    <citation type="submission" date="2011-01" db="EMBL/GenBank/DDBJ databases">
        <authorList>
            <person name="Durkin A.S."/>
            <person name="Madupu R."/>
            <person name="Torralba M."/>
            <person name="Gillis M."/>
            <person name="Methe B."/>
            <person name="Sutton G."/>
            <person name="Nelson K.E."/>
        </authorList>
    </citation>
    <scope>NUCLEOTIDE SEQUENCE [LARGE SCALE GENOMIC DNA]</scope>
    <source>
        <strain evidence="1 2">ACS-065-V-Col13</strain>
    </source>
</reference>
<accession>F0GWP7</accession>
<gene>
    <name evidence="1" type="ORF">HMPREF9290_0545</name>
</gene>
<protein>
    <recommendedName>
        <fullName evidence="3">5-nitroimidazole antibiotic resistance protein</fullName>
    </recommendedName>
</protein>
<keyword evidence="2" id="KW-1185">Reference proteome</keyword>
<dbReference type="STRING" id="879305.HMPREF9290_0545"/>
<dbReference type="eggNOG" id="COG3467">
    <property type="taxonomic scope" value="Bacteria"/>
</dbReference>
<sequence>MRRKDREKNRDFALKVVDASSFGVMTIKNTGYSIPLTFARDGNFLYFHGAKVGMKNDLLANNDEVRIVFVGENHLPDKVSDEEIKKDKKKIASLFTLKYESAIIEGKCELITEKCEKDHALALICKKFYDNVDSYIDSAIQMSGDITECYKIKINTIEGKSNI</sequence>
<dbReference type="PATRIC" id="fig|879305.3.peg.1235"/>
<dbReference type="Proteomes" id="UP000005286">
    <property type="component" value="Unassembled WGS sequence"/>
</dbReference>
<dbReference type="InterPro" id="IPR012349">
    <property type="entry name" value="Split_barrel_FMN-bd"/>
</dbReference>
<organism evidence="1 2">
    <name type="scientific">Anaerococcus prevotii ACS-065-V-Col13</name>
    <dbReference type="NCBI Taxonomy" id="879305"/>
    <lineage>
        <taxon>Bacteria</taxon>
        <taxon>Bacillati</taxon>
        <taxon>Bacillota</taxon>
        <taxon>Tissierellia</taxon>
        <taxon>Tissierellales</taxon>
        <taxon>Peptoniphilaceae</taxon>
        <taxon>Anaerococcus</taxon>
    </lineage>
</organism>
<evidence type="ECO:0000313" key="1">
    <source>
        <dbReference type="EMBL" id="EGC81711.1"/>
    </source>
</evidence>
<comment type="caution">
    <text evidence="1">The sequence shown here is derived from an EMBL/GenBank/DDBJ whole genome shotgun (WGS) entry which is preliminary data.</text>
</comment>
<name>F0GWP7_9FIRM</name>
<dbReference type="Gene3D" id="2.30.110.10">
    <property type="entry name" value="Electron Transport, Fmn-binding Protein, Chain A"/>
    <property type="match status" value="1"/>
</dbReference>
<evidence type="ECO:0008006" key="3">
    <source>
        <dbReference type="Google" id="ProtNLM"/>
    </source>
</evidence>
<dbReference type="InterPro" id="IPR024747">
    <property type="entry name" value="Pyridox_Oxase-rel"/>
</dbReference>
<proteinExistence type="predicted"/>
<evidence type="ECO:0000313" key="2">
    <source>
        <dbReference type="Proteomes" id="UP000005286"/>
    </source>
</evidence>
<dbReference type="Pfam" id="PF12900">
    <property type="entry name" value="Pyridox_ox_2"/>
    <property type="match status" value="1"/>
</dbReference>
<dbReference type="PANTHER" id="PTHR34071">
    <property type="entry name" value="5-NITROIMIDAZOLE ANTIBIOTICS RESISTANCE PROTEIN, NIMA-FAMILY-RELATED PROTEIN-RELATED"/>
    <property type="match status" value="1"/>
</dbReference>